<dbReference type="AlphaFoldDB" id="A0A0B2QAL2"/>
<dbReference type="EMBL" id="KN659830">
    <property type="protein sequence ID" value="KHN18270.1"/>
    <property type="molecule type" value="Genomic_DNA"/>
</dbReference>
<dbReference type="Pfam" id="PF14223">
    <property type="entry name" value="Retrotran_gag_2"/>
    <property type="match status" value="1"/>
</dbReference>
<dbReference type="Proteomes" id="UP000053555">
    <property type="component" value="Unassembled WGS sequence"/>
</dbReference>
<dbReference type="Pfam" id="PF22936">
    <property type="entry name" value="Pol_BBD"/>
    <property type="match status" value="1"/>
</dbReference>
<evidence type="ECO:0000259" key="3">
    <source>
        <dbReference type="PROSITE" id="PS50158"/>
    </source>
</evidence>
<protein>
    <submittedName>
        <fullName evidence="4">Retrovirus-related Pol polyprotein from transposon TNT 1-94</fullName>
        <ecNumber evidence="4">3.1.13.-</ecNumber>
    </submittedName>
</protein>
<keyword evidence="1" id="KW-0479">Metal-binding</keyword>
<evidence type="ECO:0000256" key="1">
    <source>
        <dbReference type="PROSITE-ProRule" id="PRU00047"/>
    </source>
</evidence>
<name>A0A0B2QAL2_GLYSO</name>
<keyword evidence="4" id="KW-0378">Hydrolase</keyword>
<proteinExistence type="predicted"/>
<dbReference type="InterPro" id="IPR036875">
    <property type="entry name" value="Znf_CCHC_sf"/>
</dbReference>
<dbReference type="Pfam" id="PF00098">
    <property type="entry name" value="zf-CCHC"/>
    <property type="match status" value="1"/>
</dbReference>
<dbReference type="PANTHER" id="PTHR35317:SF11">
    <property type="entry name" value="CCHC-TYPE DOMAIN-CONTAINING PROTEIN"/>
    <property type="match status" value="1"/>
</dbReference>
<organism evidence="4">
    <name type="scientific">Glycine soja</name>
    <name type="common">Wild soybean</name>
    <dbReference type="NCBI Taxonomy" id="3848"/>
    <lineage>
        <taxon>Eukaryota</taxon>
        <taxon>Viridiplantae</taxon>
        <taxon>Streptophyta</taxon>
        <taxon>Embryophyta</taxon>
        <taxon>Tracheophyta</taxon>
        <taxon>Spermatophyta</taxon>
        <taxon>Magnoliopsida</taxon>
        <taxon>eudicotyledons</taxon>
        <taxon>Gunneridae</taxon>
        <taxon>Pentapetalae</taxon>
        <taxon>rosids</taxon>
        <taxon>fabids</taxon>
        <taxon>Fabales</taxon>
        <taxon>Fabaceae</taxon>
        <taxon>Papilionoideae</taxon>
        <taxon>50 kb inversion clade</taxon>
        <taxon>NPAAA clade</taxon>
        <taxon>indigoferoid/millettioid clade</taxon>
        <taxon>Phaseoleae</taxon>
        <taxon>Glycine</taxon>
        <taxon>Glycine subgen. Soja</taxon>
    </lineage>
</organism>
<dbReference type="InterPro" id="IPR001878">
    <property type="entry name" value="Znf_CCHC"/>
</dbReference>
<dbReference type="Gene3D" id="4.10.60.10">
    <property type="entry name" value="Zinc finger, CCHC-type"/>
    <property type="match status" value="1"/>
</dbReference>
<dbReference type="PROSITE" id="PS50158">
    <property type="entry name" value="ZF_CCHC"/>
    <property type="match status" value="1"/>
</dbReference>
<accession>A0A0B2QAL2</accession>
<dbReference type="SUPFAM" id="SSF57756">
    <property type="entry name" value="Retrovirus zinc finger-like domains"/>
    <property type="match status" value="1"/>
</dbReference>
<keyword evidence="1" id="KW-0862">Zinc</keyword>
<evidence type="ECO:0000313" key="4">
    <source>
        <dbReference type="EMBL" id="KHN18270.1"/>
    </source>
</evidence>
<dbReference type="EC" id="3.1.13.-" evidence="4"/>
<feature type="domain" description="CCHC-type" evidence="3">
    <location>
        <begin position="243"/>
        <end position="258"/>
    </location>
</feature>
<evidence type="ECO:0000256" key="2">
    <source>
        <dbReference type="SAM" id="MobiDB-lite"/>
    </source>
</evidence>
<sequence>MEAYLEVGDLWEAVEDVYKVEPLPDNPTVAQIKNHKERKQRKSKAKANLLTAVSSTIVARIMALKTANQIWDFFKQEYEGNEKVKGMQVPNFIREFEMQRMKELETIKEYSDRLLGIVNNVRLLGTEFLDARIVQKILVIIPEKFEAIIASLENSRNLSSITLAELLNALQAQEQRRLMRQEGSVEGAFQARSQNYKGGKNNKKKQSNNKNGQSSKTRVFSPCPYCKKNNHPHKRCWWRPDIKCHKCGQLGHVERICKTQQQQQGEAKAAEDQPMEEQLFVASCFATNTTMESWLIDSGCTNHMNYDRELFKELDKTTISKVRIGNGALIAVKGKGTIAIEGHSGLKLISDVLYIPEINQNLLSVTQLLEKRYKVMFEDKNCVIKDANNIEMVKVQMKGKSFALDLMNEELQAAVHKEDDNTM</sequence>
<gene>
    <name evidence="4" type="ORF">glysoja_049895</name>
</gene>
<feature type="non-terminal residue" evidence="4">
    <location>
        <position position="423"/>
    </location>
</feature>
<reference evidence="4" key="1">
    <citation type="submission" date="2014-07" db="EMBL/GenBank/DDBJ databases">
        <title>Identification of a novel salt tolerance gene in wild soybean by whole-genome sequencing.</title>
        <authorList>
            <person name="Lam H.-M."/>
            <person name="Qi X."/>
            <person name="Li M.-W."/>
            <person name="Liu X."/>
            <person name="Xie M."/>
            <person name="Ni M."/>
            <person name="Xu X."/>
        </authorList>
    </citation>
    <scope>NUCLEOTIDE SEQUENCE [LARGE SCALE GENOMIC DNA]</scope>
    <source>
        <tissue evidence="4">Root</tissue>
    </source>
</reference>
<dbReference type="GO" id="GO:0008270">
    <property type="term" value="F:zinc ion binding"/>
    <property type="evidence" value="ECO:0007669"/>
    <property type="project" value="UniProtKB-KW"/>
</dbReference>
<dbReference type="GO" id="GO:0003676">
    <property type="term" value="F:nucleic acid binding"/>
    <property type="evidence" value="ECO:0007669"/>
    <property type="project" value="InterPro"/>
</dbReference>
<feature type="region of interest" description="Disordered" evidence="2">
    <location>
        <begin position="191"/>
        <end position="217"/>
    </location>
</feature>
<keyword evidence="1" id="KW-0863">Zinc-finger</keyword>
<dbReference type="PANTHER" id="PTHR35317">
    <property type="entry name" value="OS04G0629600 PROTEIN"/>
    <property type="match status" value="1"/>
</dbReference>
<dbReference type="GO" id="GO:0016787">
    <property type="term" value="F:hydrolase activity"/>
    <property type="evidence" value="ECO:0007669"/>
    <property type="project" value="UniProtKB-KW"/>
</dbReference>
<dbReference type="InterPro" id="IPR054722">
    <property type="entry name" value="PolX-like_BBD"/>
</dbReference>